<evidence type="ECO:0000313" key="1">
    <source>
        <dbReference type="EMBL" id="SHI57369.1"/>
    </source>
</evidence>
<protein>
    <submittedName>
        <fullName evidence="1">Uncharacterized protein</fullName>
    </submittedName>
</protein>
<name>A0A1M6C8Q3_9BACT</name>
<dbReference type="STRING" id="1168035.SAMN05444280_103178"/>
<dbReference type="EMBL" id="FQZE01000003">
    <property type="protein sequence ID" value="SHI57369.1"/>
    <property type="molecule type" value="Genomic_DNA"/>
</dbReference>
<proteinExistence type="predicted"/>
<organism evidence="1 2">
    <name type="scientific">Tangfeifania diversioriginum</name>
    <dbReference type="NCBI Taxonomy" id="1168035"/>
    <lineage>
        <taxon>Bacteria</taxon>
        <taxon>Pseudomonadati</taxon>
        <taxon>Bacteroidota</taxon>
        <taxon>Bacteroidia</taxon>
        <taxon>Marinilabiliales</taxon>
        <taxon>Prolixibacteraceae</taxon>
        <taxon>Tangfeifania</taxon>
    </lineage>
</organism>
<keyword evidence="2" id="KW-1185">Reference proteome</keyword>
<gene>
    <name evidence="1" type="ORF">SAMN05444280_103178</name>
</gene>
<reference evidence="1 2" key="1">
    <citation type="submission" date="2016-11" db="EMBL/GenBank/DDBJ databases">
        <authorList>
            <person name="Jaros S."/>
            <person name="Januszkiewicz K."/>
            <person name="Wedrychowicz H."/>
        </authorList>
    </citation>
    <scope>NUCLEOTIDE SEQUENCE [LARGE SCALE GENOMIC DNA]</scope>
    <source>
        <strain evidence="1 2">DSM 27063</strain>
    </source>
</reference>
<accession>A0A1M6C8Q3</accession>
<dbReference type="AlphaFoldDB" id="A0A1M6C8Q3"/>
<dbReference type="RefSeq" id="WP_073165461.1">
    <property type="nucleotide sequence ID" value="NZ_FQZE01000003.1"/>
</dbReference>
<evidence type="ECO:0000313" key="2">
    <source>
        <dbReference type="Proteomes" id="UP000184050"/>
    </source>
</evidence>
<dbReference type="Proteomes" id="UP000184050">
    <property type="component" value="Unassembled WGS sequence"/>
</dbReference>
<sequence>MIIKTFVHILPDGTKGKFTIREKEINGELFYFANAIDIESEFYIKKTPKERNKYLGVEITNGNQKTIYYRSAERLENDIINRYGNEDLETEI</sequence>